<gene>
    <name evidence="1" type="ORF">C6H66_09495</name>
</gene>
<evidence type="ECO:0000313" key="2">
    <source>
        <dbReference type="Proteomes" id="UP000239550"/>
    </source>
</evidence>
<reference evidence="1 2" key="1">
    <citation type="submission" date="2018-02" db="EMBL/GenBank/DDBJ databases">
        <title>Five New Genomes of Indian Photorhabdus Isolates TSA.</title>
        <authorList>
            <person name="Dubay B."/>
            <person name="Somvanshi V.S."/>
        </authorList>
    </citation>
    <scope>NUCLEOTIDE SEQUENCE [LARGE SCALE GENOMIC DNA]</scope>
    <source>
        <strain evidence="1 2">H1</strain>
    </source>
</reference>
<accession>A0A2S8Q314</accession>
<dbReference type="RefSeq" id="WP_105395430.1">
    <property type="nucleotide sequence ID" value="NZ_PUWT01000023.1"/>
</dbReference>
<keyword evidence="2" id="KW-1185">Reference proteome</keyword>
<protein>
    <submittedName>
        <fullName evidence="1">Uncharacterized protein</fullName>
    </submittedName>
</protein>
<evidence type="ECO:0000313" key="1">
    <source>
        <dbReference type="EMBL" id="PQQ26412.1"/>
    </source>
</evidence>
<dbReference type="Proteomes" id="UP000239550">
    <property type="component" value="Unassembled WGS sequence"/>
</dbReference>
<organism evidence="1 2">
    <name type="scientific">Photorhabdus hindustanensis</name>
    <dbReference type="NCBI Taxonomy" id="2918802"/>
    <lineage>
        <taxon>Bacteria</taxon>
        <taxon>Pseudomonadati</taxon>
        <taxon>Pseudomonadota</taxon>
        <taxon>Gammaproteobacteria</taxon>
        <taxon>Enterobacterales</taxon>
        <taxon>Morganellaceae</taxon>
        <taxon>Photorhabdus</taxon>
    </lineage>
</organism>
<dbReference type="AlphaFoldDB" id="A0A2S8Q314"/>
<name>A0A2S8Q314_9GAMM</name>
<proteinExistence type="predicted"/>
<comment type="caution">
    <text evidence="1">The sequence shown here is derived from an EMBL/GenBank/DDBJ whole genome shotgun (WGS) entry which is preliminary data.</text>
</comment>
<sequence>MMTNIYVNKYAPNGIVMKFPLAPDRKIEKWKAENLNFRIGTPGFIWLNGQNISEFRNLFCYPNISNLYLAFTFKAQFFAPRNFTAEMSREKPTQDWFFNNGEYVENGFDNFGIYSDDTGAGEYSINLIEPCCYIIKQGELSYSGKGSIFPNLSFFVKNKVSSNFLANLISTDFQVIIN</sequence>
<dbReference type="EMBL" id="PUWT01000023">
    <property type="protein sequence ID" value="PQQ26412.1"/>
    <property type="molecule type" value="Genomic_DNA"/>
</dbReference>